<name>A0A1G2PQ78_9BACT</name>
<dbReference type="SUPFAM" id="SSF53756">
    <property type="entry name" value="UDP-Glycosyltransferase/glycogen phosphorylase"/>
    <property type="match status" value="1"/>
</dbReference>
<evidence type="ECO:0000313" key="4">
    <source>
        <dbReference type="Proteomes" id="UP000178646"/>
    </source>
</evidence>
<dbReference type="PANTHER" id="PTHR45947">
    <property type="entry name" value="SULFOQUINOVOSYL TRANSFERASE SQD2"/>
    <property type="match status" value="1"/>
</dbReference>
<accession>A0A1G2PQ78</accession>
<dbReference type="GO" id="GO:0016757">
    <property type="term" value="F:glycosyltransferase activity"/>
    <property type="evidence" value="ECO:0007669"/>
    <property type="project" value="InterPro"/>
</dbReference>
<sequence>MRILYFSDEFPPTVTGGATVVAYDIANAVFKKGHKVFAITANQDRSRAGESYIGGIKIFTLFSKSPVFLRHYLSVWNPFLAGKIKKILKEVKPDIVHAHNIHTHISYGALKIAKKSGAKVFLTVHDTMLVSCDKVYFPCGEKNFRVTAWMNMKTAGKRYNPFRNMAIKYYLRYVDKVFAISASLKNLLAQNGIKSEVLHNGIDAGAWTKPLESDIQNFKKKFGITDKRVVFFGGRLSGAKGGLQIIKTFSHVIKLLPNKDAVLVIAGRETHGKHKMEEFIKNFGVSDYVVFTGWLGREEMKTAFFVSDVCVTPSIYFDPFNLFNIEAMAASKPVVGTCFGGTPEIVIDGQTGYIVNPLDNEDMGRKICELVSDAEKSAVFGKNGRKRVEEFFSLEKQAQKLIGWYEKK</sequence>
<dbReference type="InterPro" id="IPR050194">
    <property type="entry name" value="Glycosyltransferase_grp1"/>
</dbReference>
<dbReference type="AlphaFoldDB" id="A0A1G2PQ78"/>
<gene>
    <name evidence="3" type="ORF">A2W59_01760</name>
</gene>
<feature type="domain" description="Glycosyltransferase subfamily 4-like N-terminal" evidence="2">
    <location>
        <begin position="16"/>
        <end position="204"/>
    </location>
</feature>
<dbReference type="Gene3D" id="3.40.50.2000">
    <property type="entry name" value="Glycogen Phosphorylase B"/>
    <property type="match status" value="2"/>
</dbReference>
<dbReference type="Proteomes" id="UP000178646">
    <property type="component" value="Unassembled WGS sequence"/>
</dbReference>
<evidence type="ECO:0000259" key="2">
    <source>
        <dbReference type="Pfam" id="PF13439"/>
    </source>
</evidence>
<evidence type="ECO:0008006" key="5">
    <source>
        <dbReference type="Google" id="ProtNLM"/>
    </source>
</evidence>
<dbReference type="EMBL" id="MHSU01000016">
    <property type="protein sequence ID" value="OHA50490.1"/>
    <property type="molecule type" value="Genomic_DNA"/>
</dbReference>
<dbReference type="InterPro" id="IPR001296">
    <property type="entry name" value="Glyco_trans_1"/>
</dbReference>
<protein>
    <recommendedName>
        <fullName evidence="5">Glycosyltransferase subfamily 4-like N-terminal domain-containing protein</fullName>
    </recommendedName>
</protein>
<dbReference type="InterPro" id="IPR028098">
    <property type="entry name" value="Glyco_trans_4-like_N"/>
</dbReference>
<feature type="domain" description="Glycosyl transferase family 1" evidence="1">
    <location>
        <begin position="215"/>
        <end position="387"/>
    </location>
</feature>
<reference evidence="3 4" key="1">
    <citation type="journal article" date="2016" name="Nat. Commun.">
        <title>Thousands of microbial genomes shed light on interconnected biogeochemical processes in an aquifer system.</title>
        <authorList>
            <person name="Anantharaman K."/>
            <person name="Brown C.T."/>
            <person name="Hug L.A."/>
            <person name="Sharon I."/>
            <person name="Castelle C.J."/>
            <person name="Probst A.J."/>
            <person name="Thomas B.C."/>
            <person name="Singh A."/>
            <person name="Wilkins M.J."/>
            <person name="Karaoz U."/>
            <person name="Brodie E.L."/>
            <person name="Williams K.H."/>
            <person name="Hubbard S.S."/>
            <person name="Banfield J.F."/>
        </authorList>
    </citation>
    <scope>NUCLEOTIDE SEQUENCE [LARGE SCALE GENOMIC DNA]</scope>
</reference>
<organism evidence="3 4">
    <name type="scientific">Candidatus Terrybacteria bacterium RIFCSPHIGHO2_02_41_19</name>
    <dbReference type="NCBI Taxonomy" id="1802364"/>
    <lineage>
        <taxon>Bacteria</taxon>
        <taxon>Candidatus Terryibacteriota</taxon>
    </lineage>
</organism>
<proteinExistence type="predicted"/>
<dbReference type="Pfam" id="PF13439">
    <property type="entry name" value="Glyco_transf_4"/>
    <property type="match status" value="1"/>
</dbReference>
<dbReference type="PANTHER" id="PTHR45947:SF3">
    <property type="entry name" value="SULFOQUINOVOSYL TRANSFERASE SQD2"/>
    <property type="match status" value="1"/>
</dbReference>
<evidence type="ECO:0000313" key="3">
    <source>
        <dbReference type="EMBL" id="OHA50490.1"/>
    </source>
</evidence>
<comment type="caution">
    <text evidence="3">The sequence shown here is derived from an EMBL/GenBank/DDBJ whole genome shotgun (WGS) entry which is preliminary data.</text>
</comment>
<dbReference type="Pfam" id="PF00534">
    <property type="entry name" value="Glycos_transf_1"/>
    <property type="match status" value="1"/>
</dbReference>
<dbReference type="CDD" id="cd03801">
    <property type="entry name" value="GT4_PimA-like"/>
    <property type="match status" value="1"/>
</dbReference>
<evidence type="ECO:0000259" key="1">
    <source>
        <dbReference type="Pfam" id="PF00534"/>
    </source>
</evidence>